<proteinExistence type="inferred from homology"/>
<dbReference type="PANTHER" id="PTHR16943">
    <property type="entry name" value="2-METHYLCITRATE DEHYDRATASE-RELATED"/>
    <property type="match status" value="1"/>
</dbReference>
<dbReference type="InterPro" id="IPR045337">
    <property type="entry name" value="MmgE_PrpD_C"/>
</dbReference>
<dbReference type="Pfam" id="PF19305">
    <property type="entry name" value="MmgE_PrpD_C"/>
    <property type="match status" value="1"/>
</dbReference>
<evidence type="ECO:0000313" key="4">
    <source>
        <dbReference type="EMBL" id="SLM96566.1"/>
    </source>
</evidence>
<dbReference type="PANTHER" id="PTHR16943:SF8">
    <property type="entry name" value="2-METHYLCITRATE DEHYDRATASE"/>
    <property type="match status" value="1"/>
</dbReference>
<dbReference type="InterPro" id="IPR045336">
    <property type="entry name" value="MmgE_PrpD_N"/>
</dbReference>
<dbReference type="AlphaFoldDB" id="A0A1X6XBN0"/>
<evidence type="ECO:0000256" key="1">
    <source>
        <dbReference type="ARBA" id="ARBA00006174"/>
    </source>
</evidence>
<dbReference type="InterPro" id="IPR042188">
    <property type="entry name" value="MmgE/PrpD_sf_2"/>
</dbReference>
<feature type="domain" description="MmgE/PrpD C-terminal" evidence="3">
    <location>
        <begin position="280"/>
        <end position="436"/>
    </location>
</feature>
<feature type="domain" description="MmgE/PrpD N-terminal" evidence="2">
    <location>
        <begin position="46"/>
        <end position="258"/>
    </location>
</feature>
<sequence>MNPIASDRTDPPLTLPTADTPLETLRTADFTGRLVDIARSWAHPRPAEAARGAGIAFADTVACAIAGLPDPGVAAFVQATGHAPFSSGSPLADRARATGLAAHALDYDDVDDATISHPSAAMVPALLSVGADRRASGADVVAAFHRGLVVGRLLGAAVGVRSHYEAGWHTTSTLGTVAAAAAVGSVMGLDEPRMRAALGIAGSLAQGSRQNFGTMTKPLHAGAAAHNAVLAASLADEGFTADDQLLEGPLGFIALHRGESSAPPVTDADVATAFLNVKLYPCCYYTHAAADAVAELREDLVADGIDPTSIASLHVTVQPGGLAPLIHPRPVDGTQAKFSMEYVAAAMLADGAVTLASFEPDSVARPALQDLLATVTKAEAEVPPVGPAEWTAGYAVVVATLADGRTFSRRVDRPRGHATRPVDDATLRTKFDDCLTAAGLPGGSTPGDASSARSALFDALVTIADQRSVSEVAQRITTVLADRADQEAAQ</sequence>
<dbReference type="Gene3D" id="3.30.1330.120">
    <property type="entry name" value="2-methylcitrate dehydratase PrpD"/>
    <property type="match status" value="1"/>
</dbReference>
<dbReference type="Pfam" id="PF03972">
    <property type="entry name" value="MmgE_PrpD_N"/>
    <property type="match status" value="1"/>
</dbReference>
<comment type="similarity">
    <text evidence="1">Belongs to the PrpD family.</text>
</comment>
<dbReference type="InterPro" id="IPR042183">
    <property type="entry name" value="MmgE/PrpD_sf_1"/>
</dbReference>
<dbReference type="InterPro" id="IPR005656">
    <property type="entry name" value="MmgE_PrpD"/>
</dbReference>
<dbReference type="Proteomes" id="UP000196581">
    <property type="component" value="Unassembled WGS sequence"/>
</dbReference>
<name>A0A1X6XBN0_9MICO</name>
<dbReference type="EMBL" id="FWFF01000008">
    <property type="protein sequence ID" value="SLM96566.1"/>
    <property type="molecule type" value="Genomic_DNA"/>
</dbReference>
<reference evidence="5" key="1">
    <citation type="submission" date="2017-02" db="EMBL/GenBank/DDBJ databases">
        <authorList>
            <person name="Dridi B."/>
        </authorList>
    </citation>
    <scope>NUCLEOTIDE SEQUENCE [LARGE SCALE GENOMIC DNA]</scope>
    <source>
        <strain evidence="5">B Co 03.10</strain>
    </source>
</reference>
<dbReference type="SUPFAM" id="SSF103378">
    <property type="entry name" value="2-methylcitrate dehydratase PrpD"/>
    <property type="match status" value="1"/>
</dbReference>
<accession>A0A1X6XBN0</accession>
<protein>
    <submittedName>
        <fullName evidence="4">MmgE/PrpD family protein</fullName>
    </submittedName>
</protein>
<gene>
    <name evidence="4" type="ORF">FM105_05970</name>
</gene>
<evidence type="ECO:0000313" key="5">
    <source>
        <dbReference type="Proteomes" id="UP000196581"/>
    </source>
</evidence>
<evidence type="ECO:0000259" key="2">
    <source>
        <dbReference type="Pfam" id="PF03972"/>
    </source>
</evidence>
<keyword evidence="5" id="KW-1185">Reference proteome</keyword>
<dbReference type="InterPro" id="IPR036148">
    <property type="entry name" value="MmgE/PrpD_sf"/>
</dbReference>
<dbReference type="RefSeq" id="WP_179207092.1">
    <property type="nucleotide sequence ID" value="NZ_FWFF01000008.1"/>
</dbReference>
<dbReference type="Gene3D" id="1.10.4100.10">
    <property type="entry name" value="2-methylcitrate dehydratase PrpD"/>
    <property type="match status" value="1"/>
</dbReference>
<organism evidence="4 5">
    <name type="scientific">Brevibacterium yomogidense</name>
    <dbReference type="NCBI Taxonomy" id="946573"/>
    <lineage>
        <taxon>Bacteria</taxon>
        <taxon>Bacillati</taxon>
        <taxon>Actinomycetota</taxon>
        <taxon>Actinomycetes</taxon>
        <taxon>Micrococcales</taxon>
        <taxon>Brevibacteriaceae</taxon>
        <taxon>Brevibacterium</taxon>
    </lineage>
</organism>
<evidence type="ECO:0000259" key="3">
    <source>
        <dbReference type="Pfam" id="PF19305"/>
    </source>
</evidence>
<dbReference type="GO" id="GO:0016829">
    <property type="term" value="F:lyase activity"/>
    <property type="evidence" value="ECO:0007669"/>
    <property type="project" value="InterPro"/>
</dbReference>